<keyword evidence="9 15" id="KW-0658">Purine biosynthesis</keyword>
<dbReference type="Pfam" id="PF00586">
    <property type="entry name" value="AIRS"/>
    <property type="match status" value="1"/>
</dbReference>
<dbReference type="SUPFAM" id="SSF55326">
    <property type="entry name" value="PurM N-terminal domain-like"/>
    <property type="match status" value="1"/>
</dbReference>
<dbReference type="InterPro" id="IPR036921">
    <property type="entry name" value="PurM-like_N_sf"/>
</dbReference>
<evidence type="ECO:0000256" key="14">
    <source>
        <dbReference type="ARBA" id="ARBA00049057"/>
    </source>
</evidence>
<dbReference type="SUPFAM" id="SSF56042">
    <property type="entry name" value="PurM C-terminal domain-like"/>
    <property type="match status" value="1"/>
</dbReference>
<dbReference type="Proteomes" id="UP000218627">
    <property type="component" value="Unassembled WGS sequence"/>
</dbReference>
<dbReference type="GO" id="GO:0004637">
    <property type="term" value="F:phosphoribosylamine-glycine ligase activity"/>
    <property type="evidence" value="ECO:0007669"/>
    <property type="project" value="TreeGrafter"/>
</dbReference>
<gene>
    <name evidence="15" type="primary">purM</name>
    <name evidence="18" type="ORF">SAMN06265353_1587</name>
</gene>
<evidence type="ECO:0000256" key="5">
    <source>
        <dbReference type="ARBA" id="ARBA00020367"/>
    </source>
</evidence>
<accession>A0A285P8F8</accession>
<dbReference type="HAMAP" id="MF_00741">
    <property type="entry name" value="AIRS"/>
    <property type="match status" value="1"/>
</dbReference>
<comment type="catalytic activity">
    <reaction evidence="14 15">
        <text>2-formamido-N(1)-(5-O-phospho-beta-D-ribosyl)acetamidine + ATP = 5-amino-1-(5-phospho-beta-D-ribosyl)imidazole + ADP + phosphate + H(+)</text>
        <dbReference type="Rhea" id="RHEA:23032"/>
        <dbReference type="ChEBI" id="CHEBI:15378"/>
        <dbReference type="ChEBI" id="CHEBI:30616"/>
        <dbReference type="ChEBI" id="CHEBI:43474"/>
        <dbReference type="ChEBI" id="CHEBI:137981"/>
        <dbReference type="ChEBI" id="CHEBI:147287"/>
        <dbReference type="ChEBI" id="CHEBI:456216"/>
        <dbReference type="EC" id="6.3.3.1"/>
    </reaction>
</comment>
<dbReference type="GO" id="GO:0004641">
    <property type="term" value="F:phosphoribosylformylglycinamidine cyclo-ligase activity"/>
    <property type="evidence" value="ECO:0007669"/>
    <property type="project" value="UniProtKB-UniRule"/>
</dbReference>
<dbReference type="Pfam" id="PF02769">
    <property type="entry name" value="AIRS_C"/>
    <property type="match status" value="1"/>
</dbReference>
<dbReference type="PANTHER" id="PTHR10520">
    <property type="entry name" value="TRIFUNCTIONAL PURINE BIOSYNTHETIC PROTEIN ADENOSINE-3-RELATED"/>
    <property type="match status" value="1"/>
</dbReference>
<evidence type="ECO:0000256" key="7">
    <source>
        <dbReference type="ARBA" id="ARBA00022598"/>
    </source>
</evidence>
<keyword evidence="8 15" id="KW-0547">Nucleotide-binding</keyword>
<dbReference type="FunFam" id="3.90.650.10:FF:000011">
    <property type="entry name" value="Phosphoribosylformylglycinamidine cyclo-ligase"/>
    <property type="match status" value="1"/>
</dbReference>
<feature type="domain" description="PurM-like N-terminal" evidence="16">
    <location>
        <begin position="53"/>
        <end position="157"/>
    </location>
</feature>
<dbReference type="NCBIfam" id="TIGR00878">
    <property type="entry name" value="purM"/>
    <property type="match status" value="1"/>
</dbReference>
<sequence length="332" mass="36525">MDKLTYKSAGVDIQKAEEFVDYIKQKVKHLSKGVLLWGSFASGLEIRGYKEPVIMMSTDGVGTKLKIAQAVGIHHTIGIDLVAMNVNDVITSGAKPIAFLDYIATGKIDLNVLKKVIDGIVEGCKIANVPLVGGETAEMPDFYPDGVYDLAGFCLGVCEKDELITGEDIKEGDVLVGFASSGFHSNGFSLIRKVLELKRVSYTDKVDGKYVYELLLEPTRIYAQEIEKLKGKVKLKGMAHITGGGIKGNLIRILPEGKRAVVEKKLIPKNYVFDWIRELGAIEEDEMYRTFNMGLGFVLVVEEGQVHKVKELAESAFVCGYIEEGKKDVLLV</sequence>
<evidence type="ECO:0000256" key="6">
    <source>
        <dbReference type="ARBA" id="ARBA00022490"/>
    </source>
</evidence>
<feature type="domain" description="PurM-like C-terminal" evidence="17">
    <location>
        <begin position="170"/>
        <end position="330"/>
    </location>
</feature>
<protein>
    <recommendedName>
        <fullName evidence="5 15">Phosphoribosylformylglycinamidine cyclo-ligase</fullName>
        <ecNumber evidence="4 15">6.3.3.1</ecNumber>
    </recommendedName>
    <alternativeName>
        <fullName evidence="12 15">AIR synthase</fullName>
    </alternativeName>
    <alternativeName>
        <fullName evidence="13 15">AIRS</fullName>
    </alternativeName>
    <alternativeName>
        <fullName evidence="11 15">Phosphoribosyl-aminoimidazole synthetase</fullName>
    </alternativeName>
</protein>
<dbReference type="CDD" id="cd02196">
    <property type="entry name" value="PurM"/>
    <property type="match status" value="1"/>
</dbReference>
<dbReference type="InterPro" id="IPR036676">
    <property type="entry name" value="PurM-like_C_sf"/>
</dbReference>
<evidence type="ECO:0000313" key="19">
    <source>
        <dbReference type="Proteomes" id="UP000218627"/>
    </source>
</evidence>
<dbReference type="FunFam" id="3.30.1330.10:FF:000020">
    <property type="entry name" value="Phosphoribosylformylglycinamidine cyclo-ligase"/>
    <property type="match status" value="1"/>
</dbReference>
<evidence type="ECO:0000256" key="13">
    <source>
        <dbReference type="ARBA" id="ARBA00033093"/>
    </source>
</evidence>
<keyword evidence="10 15" id="KW-0067">ATP-binding</keyword>
<evidence type="ECO:0000313" key="18">
    <source>
        <dbReference type="EMBL" id="SNZ16426.1"/>
    </source>
</evidence>
<dbReference type="GO" id="GO:0005829">
    <property type="term" value="C:cytosol"/>
    <property type="evidence" value="ECO:0007669"/>
    <property type="project" value="TreeGrafter"/>
</dbReference>
<proteinExistence type="inferred from homology"/>
<dbReference type="Gene3D" id="3.30.1330.10">
    <property type="entry name" value="PurM-like, N-terminal domain"/>
    <property type="match status" value="1"/>
</dbReference>
<comment type="pathway">
    <text evidence="2 15">Purine metabolism; IMP biosynthesis via de novo pathway; 5-amino-1-(5-phospho-D-ribosyl)imidazole from N(2)-formyl-N(1)-(5-phospho-D-ribosyl)glycinamide: step 2/2.</text>
</comment>
<comment type="similarity">
    <text evidence="3 15">Belongs to the AIR synthase family.</text>
</comment>
<evidence type="ECO:0000256" key="10">
    <source>
        <dbReference type="ARBA" id="ARBA00022840"/>
    </source>
</evidence>
<keyword evidence="19" id="KW-1185">Reference proteome</keyword>
<organism evidence="18 19">
    <name type="scientific">Hydrogenobacter hydrogenophilus</name>
    <dbReference type="NCBI Taxonomy" id="35835"/>
    <lineage>
        <taxon>Bacteria</taxon>
        <taxon>Pseudomonadati</taxon>
        <taxon>Aquificota</taxon>
        <taxon>Aquificia</taxon>
        <taxon>Aquificales</taxon>
        <taxon>Aquificaceae</taxon>
        <taxon>Hydrogenobacter</taxon>
    </lineage>
</organism>
<dbReference type="InterPro" id="IPR016188">
    <property type="entry name" value="PurM-like_N"/>
</dbReference>
<dbReference type="GO" id="GO:0005524">
    <property type="term" value="F:ATP binding"/>
    <property type="evidence" value="ECO:0007669"/>
    <property type="project" value="UniProtKB-KW"/>
</dbReference>
<evidence type="ECO:0000256" key="1">
    <source>
        <dbReference type="ARBA" id="ARBA00004496"/>
    </source>
</evidence>
<evidence type="ECO:0000256" key="11">
    <source>
        <dbReference type="ARBA" id="ARBA00031908"/>
    </source>
</evidence>
<dbReference type="UniPathway" id="UPA00074">
    <property type="reaction ID" value="UER00129"/>
</dbReference>
<dbReference type="GO" id="GO:0046084">
    <property type="term" value="P:adenine biosynthetic process"/>
    <property type="evidence" value="ECO:0007669"/>
    <property type="project" value="TreeGrafter"/>
</dbReference>
<dbReference type="EC" id="6.3.3.1" evidence="4 15"/>
<dbReference type="RefSeq" id="WP_096603159.1">
    <property type="nucleotide sequence ID" value="NZ_OBEN01000011.1"/>
</dbReference>
<dbReference type="OrthoDB" id="9802507at2"/>
<reference evidence="19" key="1">
    <citation type="submission" date="2017-09" db="EMBL/GenBank/DDBJ databases">
        <authorList>
            <person name="Varghese N."/>
            <person name="Submissions S."/>
        </authorList>
    </citation>
    <scope>NUCLEOTIDE SEQUENCE [LARGE SCALE GENOMIC DNA]</scope>
    <source>
        <strain evidence="19">DSM 2913</strain>
    </source>
</reference>
<evidence type="ECO:0000256" key="2">
    <source>
        <dbReference type="ARBA" id="ARBA00004686"/>
    </source>
</evidence>
<keyword evidence="7 15" id="KW-0436">Ligase</keyword>
<evidence type="ECO:0000259" key="17">
    <source>
        <dbReference type="Pfam" id="PF02769"/>
    </source>
</evidence>
<evidence type="ECO:0000256" key="12">
    <source>
        <dbReference type="ARBA" id="ARBA00032931"/>
    </source>
</evidence>
<dbReference type="AlphaFoldDB" id="A0A285P8F8"/>
<evidence type="ECO:0000256" key="8">
    <source>
        <dbReference type="ARBA" id="ARBA00022741"/>
    </source>
</evidence>
<dbReference type="InterPro" id="IPR010918">
    <property type="entry name" value="PurM-like_C_dom"/>
</dbReference>
<dbReference type="Gene3D" id="3.90.650.10">
    <property type="entry name" value="PurM-like C-terminal domain"/>
    <property type="match status" value="1"/>
</dbReference>
<dbReference type="GO" id="GO:0006189">
    <property type="term" value="P:'de novo' IMP biosynthetic process"/>
    <property type="evidence" value="ECO:0007669"/>
    <property type="project" value="UniProtKB-UniRule"/>
</dbReference>
<evidence type="ECO:0000256" key="15">
    <source>
        <dbReference type="HAMAP-Rule" id="MF_00741"/>
    </source>
</evidence>
<name>A0A285P8F8_9AQUI</name>
<dbReference type="InterPro" id="IPR004733">
    <property type="entry name" value="PurM_cligase"/>
</dbReference>
<evidence type="ECO:0000256" key="3">
    <source>
        <dbReference type="ARBA" id="ARBA00010280"/>
    </source>
</evidence>
<dbReference type="PANTHER" id="PTHR10520:SF12">
    <property type="entry name" value="TRIFUNCTIONAL PURINE BIOSYNTHETIC PROTEIN ADENOSINE-3"/>
    <property type="match status" value="1"/>
</dbReference>
<comment type="subcellular location">
    <subcellularLocation>
        <location evidence="1 15">Cytoplasm</location>
    </subcellularLocation>
</comment>
<dbReference type="EMBL" id="OBEN01000011">
    <property type="protein sequence ID" value="SNZ16426.1"/>
    <property type="molecule type" value="Genomic_DNA"/>
</dbReference>
<evidence type="ECO:0000256" key="4">
    <source>
        <dbReference type="ARBA" id="ARBA00013047"/>
    </source>
</evidence>
<keyword evidence="6 15" id="KW-0963">Cytoplasm</keyword>
<evidence type="ECO:0000259" key="16">
    <source>
        <dbReference type="Pfam" id="PF00586"/>
    </source>
</evidence>
<evidence type="ECO:0000256" key="9">
    <source>
        <dbReference type="ARBA" id="ARBA00022755"/>
    </source>
</evidence>